<sequence length="499" mass="53817">MLLTWDDATCLENTSSPRRSTFQVKHSTRSYPRVHVDTARSGAVAQAGGVLLTRAAEATGLTASLRAELSTWRKPSAVHDPGKITSDLALSLALGGDCLADLGLLRAAPGVYGNVASEATVSRTLGALAADADTAVRAINRARASARQRAWAMAGDAAPGHGATAADPLVIDVDATIVIAHSEKEQAAGTHKRTFGFHPLLAFLDHGPDGTGEPLAILLRPGNAGSNTATDHITIARDAQAQLPGVNPSRPGKKVLIRADGAGGTKDFTTWAHRRGVQYSVGFTLPGHTPDLLAKIPQDVWAPAYDTEGRVRPGADVAELTGLLTLTGWPPGMRVIARRERPHPGAQLRFEDVDGYRITAFATNTVRGQLADLELRHRRRARAEDRIRIAKDTGLANLPLHGFDQNRIWCQLVLMALEMTAWTQLLAFTGHAARRWEPKRLRHRVFTIPAALARTGRRVRLHLKADAAYAQLVLPRPARTIPRHMEPDAPGRPPGPYRT</sequence>
<evidence type="ECO:0000256" key="1">
    <source>
        <dbReference type="SAM" id="MobiDB-lite"/>
    </source>
</evidence>
<dbReference type="NCBIfam" id="NF033539">
    <property type="entry name" value="transpos_IS1380"/>
    <property type="match status" value="1"/>
</dbReference>
<dbReference type="HOGENOM" id="CLU_047698_0_0_11"/>
<proteinExistence type="predicted"/>
<dbReference type="EMBL" id="AM942444">
    <property type="protein sequence ID" value="CAQ04587.1"/>
    <property type="molecule type" value="Genomic_DNA"/>
</dbReference>
<protein>
    <submittedName>
        <fullName evidence="3">Transposase for insertion sequence</fullName>
    </submittedName>
</protein>
<dbReference type="Proteomes" id="UP000001727">
    <property type="component" value="Chromosome"/>
</dbReference>
<dbReference type="KEGG" id="cur:cu0627"/>
<gene>
    <name evidence="3" type="primary">tnp7109-11</name>
    <name evidence="3" type="ordered locus">cu0627</name>
</gene>
<dbReference type="InterPro" id="IPR047960">
    <property type="entry name" value="Transpos_IS1380"/>
</dbReference>
<dbReference type="STRING" id="504474.cu0627"/>
<dbReference type="Pfam" id="PF13701">
    <property type="entry name" value="DDE_Tnp_1_4"/>
    <property type="match status" value="1"/>
</dbReference>
<dbReference type="eggNOG" id="COG3385">
    <property type="taxonomic scope" value="Bacteria"/>
</dbReference>
<feature type="region of interest" description="Disordered" evidence="1">
    <location>
        <begin position="480"/>
        <end position="499"/>
    </location>
</feature>
<keyword evidence="4" id="KW-1185">Reference proteome</keyword>
<dbReference type="AlphaFoldDB" id="B1VFP8"/>
<evidence type="ECO:0000313" key="4">
    <source>
        <dbReference type="Proteomes" id="UP000001727"/>
    </source>
</evidence>
<feature type="domain" description="Transposase DDE" evidence="2">
    <location>
        <begin position="30"/>
        <end position="473"/>
    </location>
</feature>
<organism evidence="3 4">
    <name type="scientific">Corynebacterium urealyticum (strain ATCC 43042 / DSM 7109)</name>
    <dbReference type="NCBI Taxonomy" id="504474"/>
    <lineage>
        <taxon>Bacteria</taxon>
        <taxon>Bacillati</taxon>
        <taxon>Actinomycetota</taxon>
        <taxon>Actinomycetes</taxon>
        <taxon>Mycobacteriales</taxon>
        <taxon>Corynebacteriaceae</taxon>
        <taxon>Corynebacterium</taxon>
    </lineage>
</organism>
<name>B1VFP8_CORU7</name>
<evidence type="ECO:0000259" key="2">
    <source>
        <dbReference type="Pfam" id="PF13701"/>
    </source>
</evidence>
<accession>B1VFP8</accession>
<dbReference type="InterPro" id="IPR025668">
    <property type="entry name" value="Tnp_DDE_dom"/>
</dbReference>
<feature type="compositionally biased region" description="Pro residues" evidence="1">
    <location>
        <begin position="490"/>
        <end position="499"/>
    </location>
</feature>
<reference evidence="3 4" key="1">
    <citation type="journal article" date="2008" name="J. Biotechnol.">
        <title>The lifestyle of Corynebacterium urealyticum derived from its complete genome sequence established by pyrosequencing.</title>
        <authorList>
            <person name="Tauch A."/>
            <person name="Trost E."/>
            <person name="Tilker A."/>
            <person name="Ludewig U."/>
            <person name="Schneiker S."/>
            <person name="Goesmann A."/>
            <person name="Arnold W."/>
            <person name="Bekel T."/>
            <person name="Brinkrolf K."/>
            <person name="Brune I."/>
            <person name="Goetker S."/>
            <person name="Kalinowski J."/>
            <person name="Kamp P.-B."/>
            <person name="Lobo F.P."/>
            <person name="Viehoever P."/>
            <person name="Weisshaar B."/>
            <person name="Soriano F."/>
            <person name="Droege M."/>
            <person name="Puehler A."/>
        </authorList>
    </citation>
    <scope>NUCLEOTIDE SEQUENCE [LARGE SCALE GENOMIC DNA]</scope>
    <source>
        <strain evidence="4">ATCC 43042 / DSM 7109</strain>
    </source>
</reference>
<evidence type="ECO:0000313" key="3">
    <source>
        <dbReference type="EMBL" id="CAQ04587.1"/>
    </source>
</evidence>